<dbReference type="Gene3D" id="3.40.366.10">
    <property type="entry name" value="Malonyl-Coenzyme A Acyl Carrier Protein, domain 2"/>
    <property type="match status" value="1"/>
</dbReference>
<feature type="domain" description="Carrier" evidence="5">
    <location>
        <begin position="185"/>
        <end position="260"/>
    </location>
</feature>
<dbReference type="InterPro" id="IPR014043">
    <property type="entry name" value="Acyl_transferase_dom"/>
</dbReference>
<keyword evidence="1" id="KW-0596">Phosphopantetheine</keyword>
<dbReference type="RefSeq" id="WP_310914308.1">
    <property type="nucleotide sequence ID" value="NZ_JAVLVT010000036.1"/>
</dbReference>
<name>A0ABU2HDQ6_9ACTN</name>
<dbReference type="SUPFAM" id="SSF52151">
    <property type="entry name" value="FabD/lysophospholipase-like"/>
    <property type="match status" value="1"/>
</dbReference>
<dbReference type="PANTHER" id="PTHR43775:SF37">
    <property type="entry name" value="SI:DKEY-61P9.11"/>
    <property type="match status" value="1"/>
</dbReference>
<gene>
    <name evidence="6" type="ORF">RIF23_20695</name>
</gene>
<dbReference type="GO" id="GO:0016746">
    <property type="term" value="F:acyltransferase activity"/>
    <property type="evidence" value="ECO:0007669"/>
    <property type="project" value="UniProtKB-KW"/>
</dbReference>
<dbReference type="InterPro" id="IPR001227">
    <property type="entry name" value="Ac_transferase_dom_sf"/>
</dbReference>
<dbReference type="SMART" id="SM00823">
    <property type="entry name" value="PKS_PP"/>
    <property type="match status" value="1"/>
</dbReference>
<keyword evidence="7" id="KW-1185">Reference proteome</keyword>
<dbReference type="PANTHER" id="PTHR43775">
    <property type="entry name" value="FATTY ACID SYNTHASE"/>
    <property type="match status" value="1"/>
</dbReference>
<organism evidence="6 7">
    <name type="scientific">Lipingzhangella rawalii</name>
    <dbReference type="NCBI Taxonomy" id="2055835"/>
    <lineage>
        <taxon>Bacteria</taxon>
        <taxon>Bacillati</taxon>
        <taxon>Actinomycetota</taxon>
        <taxon>Actinomycetes</taxon>
        <taxon>Streptosporangiales</taxon>
        <taxon>Nocardiopsidaceae</taxon>
        <taxon>Lipingzhangella</taxon>
    </lineage>
</organism>
<feature type="region of interest" description="Disordered" evidence="4">
    <location>
        <begin position="261"/>
        <end position="281"/>
    </location>
</feature>
<accession>A0ABU2HDQ6</accession>
<dbReference type="Gene3D" id="1.10.1200.10">
    <property type="entry name" value="ACP-like"/>
    <property type="match status" value="1"/>
</dbReference>
<evidence type="ECO:0000256" key="3">
    <source>
        <dbReference type="ARBA" id="ARBA00022679"/>
    </source>
</evidence>
<evidence type="ECO:0000256" key="2">
    <source>
        <dbReference type="ARBA" id="ARBA00022553"/>
    </source>
</evidence>
<proteinExistence type="predicted"/>
<evidence type="ECO:0000256" key="1">
    <source>
        <dbReference type="ARBA" id="ARBA00022450"/>
    </source>
</evidence>
<dbReference type="Proteomes" id="UP001250214">
    <property type="component" value="Unassembled WGS sequence"/>
</dbReference>
<keyword evidence="3" id="KW-0808">Transferase</keyword>
<evidence type="ECO:0000256" key="4">
    <source>
        <dbReference type="SAM" id="MobiDB-lite"/>
    </source>
</evidence>
<feature type="non-terminal residue" evidence="6">
    <location>
        <position position="1"/>
    </location>
</feature>
<dbReference type="Pfam" id="PF00550">
    <property type="entry name" value="PP-binding"/>
    <property type="match status" value="1"/>
</dbReference>
<dbReference type="InterPro" id="IPR036736">
    <property type="entry name" value="ACP-like_sf"/>
</dbReference>
<keyword evidence="6" id="KW-0012">Acyltransferase</keyword>
<dbReference type="SUPFAM" id="SSF47336">
    <property type="entry name" value="ACP-like"/>
    <property type="match status" value="1"/>
</dbReference>
<protein>
    <submittedName>
        <fullName evidence="6">Acyltransferase domain-containing protein</fullName>
    </submittedName>
</protein>
<sequence>TCGRGDIPMYSTVTGGVVDGTELSGDYWYRGLREPVAFHEALQALFADGHNLFLEVSPHPVLGTNLHQAAEQADLDEVAVLHTLRRGHGDWPQMLTALSDAYVHGAEVNWSRLFEGQPGPPMDLPTYPFQHQHFWLTTTHTETGPAGQYTVPDEGGLAERQVDSAAPEQTLLTQLQNTPEVDRHDVLKRTVCACMAAVLGHDSPDDIDVFRGFMDAGGTSLAAVQLRNRLNTVTGLHLPMSVVFDYPTPNALARHLAHQLSEHGDTAGHESTPNADADPDDQDLYEQLDRLESLLSTRTATDAPPITDTTRVRLTERLHQLLAQVNDRTPGRATGPEYQHSDLANASDDQLLELINNEFGIS</sequence>
<evidence type="ECO:0000259" key="5">
    <source>
        <dbReference type="PROSITE" id="PS50075"/>
    </source>
</evidence>
<dbReference type="InterPro" id="IPR016035">
    <property type="entry name" value="Acyl_Trfase/lysoPLipase"/>
</dbReference>
<dbReference type="PROSITE" id="PS50075">
    <property type="entry name" value="CARRIER"/>
    <property type="match status" value="1"/>
</dbReference>
<reference evidence="7" key="1">
    <citation type="submission" date="2023-07" db="EMBL/GenBank/DDBJ databases">
        <title>Novel species in the genus Lipingzhangella isolated from Sambhar Salt Lake.</title>
        <authorList>
            <person name="Jiya N."/>
            <person name="Kajale S."/>
            <person name="Sharma A."/>
        </authorList>
    </citation>
    <scope>NUCLEOTIDE SEQUENCE [LARGE SCALE GENOMIC DNA]</scope>
    <source>
        <strain evidence="7">LS1_29</strain>
    </source>
</reference>
<evidence type="ECO:0000313" key="7">
    <source>
        <dbReference type="Proteomes" id="UP001250214"/>
    </source>
</evidence>
<dbReference type="EMBL" id="JAVLVT010000036">
    <property type="protein sequence ID" value="MDS1272704.1"/>
    <property type="molecule type" value="Genomic_DNA"/>
</dbReference>
<dbReference type="InterPro" id="IPR009081">
    <property type="entry name" value="PP-bd_ACP"/>
</dbReference>
<dbReference type="Pfam" id="PF00698">
    <property type="entry name" value="Acyl_transf_1"/>
    <property type="match status" value="1"/>
</dbReference>
<comment type="caution">
    <text evidence="6">The sequence shown here is derived from an EMBL/GenBank/DDBJ whole genome shotgun (WGS) entry which is preliminary data.</text>
</comment>
<dbReference type="InterPro" id="IPR020806">
    <property type="entry name" value="PKS_PP-bd"/>
</dbReference>
<evidence type="ECO:0000313" key="6">
    <source>
        <dbReference type="EMBL" id="MDS1272704.1"/>
    </source>
</evidence>
<dbReference type="InterPro" id="IPR050091">
    <property type="entry name" value="PKS_NRPS_Biosynth_Enz"/>
</dbReference>
<keyword evidence="2" id="KW-0597">Phosphoprotein</keyword>
<dbReference type="Gene3D" id="3.30.70.3290">
    <property type="match status" value="1"/>
</dbReference>